<dbReference type="Pfam" id="PF04296">
    <property type="entry name" value="YlxR"/>
    <property type="match status" value="1"/>
</dbReference>
<dbReference type="InterPro" id="IPR007393">
    <property type="entry name" value="YlxR_dom"/>
</dbReference>
<dbReference type="Gene3D" id="3.30.1230.10">
    <property type="entry name" value="YlxR-like"/>
    <property type="match status" value="1"/>
</dbReference>
<evidence type="ECO:0000259" key="1">
    <source>
        <dbReference type="Pfam" id="PF04296"/>
    </source>
</evidence>
<accession>A0A0S4XQ45</accession>
<dbReference type="AlphaFoldDB" id="A0A0S4XQ45"/>
<dbReference type="InterPro" id="IPR035931">
    <property type="entry name" value="YlxR-like_sf"/>
</dbReference>
<feature type="domain" description="YlxR" evidence="1">
    <location>
        <begin position="8"/>
        <end position="72"/>
    </location>
</feature>
<organism evidence="2">
    <name type="scientific">Sulfurovum sp. enrichment culture clone C5</name>
    <dbReference type="NCBI Taxonomy" id="497650"/>
    <lineage>
        <taxon>Bacteria</taxon>
        <taxon>Pseudomonadati</taxon>
        <taxon>Campylobacterota</taxon>
        <taxon>Epsilonproteobacteria</taxon>
        <taxon>Campylobacterales</taxon>
        <taxon>Sulfurovaceae</taxon>
        <taxon>Sulfurovum</taxon>
        <taxon>environmental samples</taxon>
    </lineage>
</organism>
<evidence type="ECO:0000313" key="2">
    <source>
        <dbReference type="EMBL" id="CUV66458.1"/>
    </source>
</evidence>
<proteinExistence type="predicted"/>
<protein>
    <recommendedName>
        <fullName evidence="1">YlxR domain-containing protein</fullName>
    </recommendedName>
</protein>
<reference evidence="2" key="1">
    <citation type="submission" date="2015-11" db="EMBL/GenBank/DDBJ databases">
        <authorList>
            <person name="Zhang Y."/>
            <person name="Guo Z."/>
        </authorList>
    </citation>
    <scope>NUCLEOTIDE SEQUENCE</scope>
    <source>
        <strain evidence="2">BN30871</strain>
    </source>
</reference>
<sequence>MLKRKPIRMCIVCKQRGFQDTLIRLQHKEDNIFLFQGYGRSFYVCHSCMGDAKKRVGLGKRFKINSEIFDKLLKEIDG</sequence>
<gene>
    <name evidence="2" type="ORF">BN3087_840015</name>
</gene>
<dbReference type="EMBL" id="FAXN01000089">
    <property type="protein sequence ID" value="CUV66458.1"/>
    <property type="molecule type" value="Genomic_DNA"/>
</dbReference>
<dbReference type="SUPFAM" id="SSF64376">
    <property type="entry name" value="YlxR-like"/>
    <property type="match status" value="1"/>
</dbReference>
<name>A0A0S4XQ45_9BACT</name>